<feature type="region of interest" description="Disordered" evidence="1">
    <location>
        <begin position="110"/>
        <end position="192"/>
    </location>
</feature>
<feature type="compositionally biased region" description="Acidic residues" evidence="1">
    <location>
        <begin position="110"/>
        <end position="129"/>
    </location>
</feature>
<dbReference type="WBParaSite" id="MhA1_Contig2207.frz3.gene2">
    <property type="protein sequence ID" value="MhA1_Contig2207.frz3.gene2"/>
    <property type="gene ID" value="MhA1_Contig2207.frz3.gene2"/>
</dbReference>
<accession>A0A1I8BFS2</accession>
<feature type="chain" id="PRO_5009315796" evidence="2">
    <location>
        <begin position="24"/>
        <end position="276"/>
    </location>
</feature>
<sequence>MNKKLFFLATLSFLVLLFDKGSGKIRLRASRVELDEIGDEELQTSTELPTDEQKNATDLPTPIYEPTTEKTTKDEATTTATELPTTTEEEEPKYRTRIGYAEFVGDLDGYEEEEEEDEHSSIEDSEEGDPFEKYYEGNDSVKVREAREAIELNGTTEYLPTSTDEQSSDLPTTTENKEGKEEEDEMKKLTEKKQTKDALKKLKEENNNTKLFVSFDGKRCFLTVSYNESELFKINDKGEFIHAVNGDFIYNDKPANGIDISILENLSNVKCGTQQL</sequence>
<keyword evidence="3" id="KW-1185">Reference proteome</keyword>
<reference evidence="4" key="1">
    <citation type="submission" date="2016-11" db="UniProtKB">
        <authorList>
            <consortium name="WormBaseParasite"/>
        </authorList>
    </citation>
    <scope>IDENTIFICATION</scope>
</reference>
<feature type="signal peptide" evidence="2">
    <location>
        <begin position="1"/>
        <end position="23"/>
    </location>
</feature>
<feature type="compositionally biased region" description="Polar residues" evidence="1">
    <location>
        <begin position="153"/>
        <end position="174"/>
    </location>
</feature>
<name>A0A1I8BFS2_MELHA</name>
<feature type="compositionally biased region" description="Low complexity" evidence="1">
    <location>
        <begin position="77"/>
        <end position="86"/>
    </location>
</feature>
<evidence type="ECO:0000256" key="1">
    <source>
        <dbReference type="SAM" id="MobiDB-lite"/>
    </source>
</evidence>
<protein>
    <submittedName>
        <fullName evidence="4">Uncharacterized protein</fullName>
    </submittedName>
</protein>
<proteinExistence type="predicted"/>
<feature type="compositionally biased region" description="Basic and acidic residues" evidence="1">
    <location>
        <begin position="175"/>
        <end position="192"/>
    </location>
</feature>
<evidence type="ECO:0000313" key="4">
    <source>
        <dbReference type="WBParaSite" id="MhA1_Contig2207.frz3.gene2"/>
    </source>
</evidence>
<dbReference type="AlphaFoldDB" id="A0A1I8BFS2"/>
<evidence type="ECO:0000313" key="3">
    <source>
        <dbReference type="Proteomes" id="UP000095281"/>
    </source>
</evidence>
<organism evidence="3 4">
    <name type="scientific">Meloidogyne hapla</name>
    <name type="common">Root-knot nematode worm</name>
    <dbReference type="NCBI Taxonomy" id="6305"/>
    <lineage>
        <taxon>Eukaryota</taxon>
        <taxon>Metazoa</taxon>
        <taxon>Ecdysozoa</taxon>
        <taxon>Nematoda</taxon>
        <taxon>Chromadorea</taxon>
        <taxon>Rhabditida</taxon>
        <taxon>Tylenchina</taxon>
        <taxon>Tylenchomorpha</taxon>
        <taxon>Tylenchoidea</taxon>
        <taxon>Meloidogynidae</taxon>
        <taxon>Meloidogyninae</taxon>
        <taxon>Meloidogyne</taxon>
    </lineage>
</organism>
<evidence type="ECO:0000256" key="2">
    <source>
        <dbReference type="SAM" id="SignalP"/>
    </source>
</evidence>
<feature type="compositionally biased region" description="Basic and acidic residues" evidence="1">
    <location>
        <begin position="130"/>
        <end position="150"/>
    </location>
</feature>
<feature type="compositionally biased region" description="Basic and acidic residues" evidence="1">
    <location>
        <begin position="67"/>
        <end position="76"/>
    </location>
</feature>
<dbReference type="Proteomes" id="UP000095281">
    <property type="component" value="Unplaced"/>
</dbReference>
<keyword evidence="2" id="KW-0732">Signal</keyword>
<feature type="region of interest" description="Disordered" evidence="1">
    <location>
        <begin position="40"/>
        <end position="93"/>
    </location>
</feature>